<dbReference type="AlphaFoldDB" id="A0AAD0KW77"/>
<accession>A0AAD0KW77</accession>
<dbReference type="Proteomes" id="UP000250181">
    <property type="component" value="Chromosome"/>
</dbReference>
<organism evidence="3 4">
    <name type="scientific">Streptococcus suis</name>
    <dbReference type="NCBI Taxonomy" id="1307"/>
    <lineage>
        <taxon>Bacteria</taxon>
        <taxon>Bacillati</taxon>
        <taxon>Bacillota</taxon>
        <taxon>Bacilli</taxon>
        <taxon>Lactobacillales</taxon>
        <taxon>Streptococcaceae</taxon>
        <taxon>Streptococcus</taxon>
    </lineage>
</organism>
<evidence type="ECO:0000313" key="4">
    <source>
        <dbReference type="Proteomes" id="UP000250181"/>
    </source>
</evidence>
<dbReference type="Gene3D" id="1.10.260.40">
    <property type="entry name" value="lambda repressor-like DNA-binding domains"/>
    <property type="match status" value="1"/>
</dbReference>
<evidence type="ECO:0000259" key="2">
    <source>
        <dbReference type="PROSITE" id="PS50943"/>
    </source>
</evidence>
<dbReference type="PANTHER" id="PTHR46558">
    <property type="entry name" value="TRACRIPTIONAL REGULATORY PROTEIN-RELATED-RELATED"/>
    <property type="match status" value="1"/>
</dbReference>
<dbReference type="RefSeq" id="WP_105183985.1">
    <property type="nucleotide sequence ID" value="NZ_CP017666.1"/>
</dbReference>
<dbReference type="CDD" id="cd00093">
    <property type="entry name" value="HTH_XRE"/>
    <property type="match status" value="1"/>
</dbReference>
<evidence type="ECO:0000313" key="3">
    <source>
        <dbReference type="EMBL" id="AWX96426.1"/>
    </source>
</evidence>
<dbReference type="Pfam" id="PF01381">
    <property type="entry name" value="HTH_3"/>
    <property type="match status" value="1"/>
</dbReference>
<dbReference type="InterPro" id="IPR001387">
    <property type="entry name" value="Cro/C1-type_HTH"/>
</dbReference>
<dbReference type="SUPFAM" id="SSF47413">
    <property type="entry name" value="lambda repressor-like DNA-binding domains"/>
    <property type="match status" value="1"/>
</dbReference>
<reference evidence="3 4" key="1">
    <citation type="submission" date="2016-10" db="EMBL/GenBank/DDBJ databases">
        <authorList>
            <person name="Zou G."/>
            <person name="Zhou R."/>
        </authorList>
    </citation>
    <scope>NUCLEOTIDE SEQUENCE [LARGE SCALE GENOMIC DNA]</scope>
    <source>
        <strain evidence="3 4">0061</strain>
    </source>
</reference>
<dbReference type="InterPro" id="IPR010982">
    <property type="entry name" value="Lambda_DNA-bd_dom_sf"/>
</dbReference>
<dbReference type="GO" id="GO:0003677">
    <property type="term" value="F:DNA binding"/>
    <property type="evidence" value="ECO:0007669"/>
    <property type="project" value="UniProtKB-KW"/>
</dbReference>
<dbReference type="PROSITE" id="PS50943">
    <property type="entry name" value="HTH_CROC1"/>
    <property type="match status" value="1"/>
</dbReference>
<sequence>MNKLKELRAEQNLSQKDLADIFGVSEKTILRWEKGTTDIKTIKAKELAEHFNVTVPYLLGYSEIPNQFHMESDDNIYDEQFSKRIVEVLGEKFFDKLNENYIENRNSDDPDYSKLGPLRNAVISLSHLEEEELLLYFAVLSRENKTSILTLMKNLVFK</sequence>
<dbReference type="PANTHER" id="PTHR46558:SF11">
    <property type="entry name" value="HTH-TYPE TRANSCRIPTIONAL REGULATOR XRE"/>
    <property type="match status" value="1"/>
</dbReference>
<dbReference type="SMART" id="SM00530">
    <property type="entry name" value="HTH_XRE"/>
    <property type="match status" value="1"/>
</dbReference>
<gene>
    <name evidence="3" type="ORF">BKM66_09825</name>
</gene>
<dbReference type="EMBL" id="CP017666">
    <property type="protein sequence ID" value="AWX96426.1"/>
    <property type="molecule type" value="Genomic_DNA"/>
</dbReference>
<keyword evidence="1" id="KW-0238">DNA-binding</keyword>
<protein>
    <recommendedName>
        <fullName evidence="2">HTH cro/C1-type domain-containing protein</fullName>
    </recommendedName>
</protein>
<name>A0AAD0KW77_STRSU</name>
<evidence type="ECO:0000256" key="1">
    <source>
        <dbReference type="ARBA" id="ARBA00023125"/>
    </source>
</evidence>
<proteinExistence type="predicted"/>
<feature type="domain" description="HTH cro/C1-type" evidence="2">
    <location>
        <begin position="4"/>
        <end position="58"/>
    </location>
</feature>